<comment type="subcellular location">
    <subcellularLocation>
        <location evidence="1 4">Mitochondrion matrix</location>
    </subcellularLocation>
</comment>
<dbReference type="STRING" id="2903.R1EG44"/>
<evidence type="ECO:0000256" key="5">
    <source>
        <dbReference type="RuleBase" id="RU004478"/>
    </source>
</evidence>
<comment type="function">
    <text evidence="4">Essential component of the PAM complex, a complex required for the translocation of transit peptide-containing proteins from the inner membrane into the mitochondrial matrix in an ATP-dependent manner.</text>
</comment>
<dbReference type="AlphaFoldDB" id="A0A0D3J8J9"/>
<dbReference type="GO" id="GO:0051087">
    <property type="term" value="F:protein-folding chaperone binding"/>
    <property type="evidence" value="ECO:0007669"/>
    <property type="project" value="InterPro"/>
</dbReference>
<comment type="similarity">
    <text evidence="2 5">Belongs to the GrpE family.</text>
</comment>
<keyword evidence="8" id="KW-1185">Reference proteome</keyword>
<dbReference type="CDD" id="cd00446">
    <property type="entry name" value="GrpE"/>
    <property type="match status" value="1"/>
</dbReference>
<dbReference type="HOGENOM" id="CLU_057217_0_1_1"/>
<dbReference type="GO" id="GO:0000774">
    <property type="term" value="F:adenyl-nucleotide exchange factor activity"/>
    <property type="evidence" value="ECO:0007669"/>
    <property type="project" value="InterPro"/>
</dbReference>
<dbReference type="GO" id="GO:0042803">
    <property type="term" value="F:protein homodimerization activity"/>
    <property type="evidence" value="ECO:0007669"/>
    <property type="project" value="InterPro"/>
</dbReference>
<evidence type="ECO:0000256" key="2">
    <source>
        <dbReference type="ARBA" id="ARBA00009054"/>
    </source>
</evidence>
<dbReference type="GO" id="GO:0006457">
    <property type="term" value="P:protein folding"/>
    <property type="evidence" value="ECO:0007669"/>
    <property type="project" value="InterPro"/>
</dbReference>
<dbReference type="EnsemblProtists" id="EOD19834">
    <property type="protein sequence ID" value="EOD19834"/>
    <property type="gene ID" value="EMIHUDRAFT_458661"/>
</dbReference>
<reference evidence="8" key="1">
    <citation type="journal article" date="2013" name="Nature">
        <title>Pan genome of the phytoplankton Emiliania underpins its global distribution.</title>
        <authorList>
            <person name="Read B.A."/>
            <person name="Kegel J."/>
            <person name="Klute M.J."/>
            <person name="Kuo A."/>
            <person name="Lefebvre S.C."/>
            <person name="Maumus F."/>
            <person name="Mayer C."/>
            <person name="Miller J."/>
            <person name="Monier A."/>
            <person name="Salamov A."/>
            <person name="Young J."/>
            <person name="Aguilar M."/>
            <person name="Claverie J.M."/>
            <person name="Frickenhaus S."/>
            <person name="Gonzalez K."/>
            <person name="Herman E.K."/>
            <person name="Lin Y.C."/>
            <person name="Napier J."/>
            <person name="Ogata H."/>
            <person name="Sarno A.F."/>
            <person name="Shmutz J."/>
            <person name="Schroeder D."/>
            <person name="de Vargas C."/>
            <person name="Verret F."/>
            <person name="von Dassow P."/>
            <person name="Valentin K."/>
            <person name="Van de Peer Y."/>
            <person name="Wheeler G."/>
            <person name="Dacks J.B."/>
            <person name="Delwiche C.F."/>
            <person name="Dyhrman S.T."/>
            <person name="Glockner G."/>
            <person name="John U."/>
            <person name="Richards T."/>
            <person name="Worden A.Z."/>
            <person name="Zhang X."/>
            <person name="Grigoriev I.V."/>
            <person name="Allen A.E."/>
            <person name="Bidle K."/>
            <person name="Borodovsky M."/>
            <person name="Bowler C."/>
            <person name="Brownlee C."/>
            <person name="Cock J.M."/>
            <person name="Elias M."/>
            <person name="Gladyshev V.N."/>
            <person name="Groth M."/>
            <person name="Guda C."/>
            <person name="Hadaegh A."/>
            <person name="Iglesias-Rodriguez M.D."/>
            <person name="Jenkins J."/>
            <person name="Jones B.M."/>
            <person name="Lawson T."/>
            <person name="Leese F."/>
            <person name="Lindquist E."/>
            <person name="Lobanov A."/>
            <person name="Lomsadze A."/>
            <person name="Malik S.B."/>
            <person name="Marsh M.E."/>
            <person name="Mackinder L."/>
            <person name="Mock T."/>
            <person name="Mueller-Roeber B."/>
            <person name="Pagarete A."/>
            <person name="Parker M."/>
            <person name="Probert I."/>
            <person name="Quesneville H."/>
            <person name="Raines C."/>
            <person name="Rensing S.A."/>
            <person name="Riano-Pachon D.M."/>
            <person name="Richier S."/>
            <person name="Rokitta S."/>
            <person name="Shiraiwa Y."/>
            <person name="Soanes D.M."/>
            <person name="van der Giezen M."/>
            <person name="Wahlund T.M."/>
            <person name="Williams B."/>
            <person name="Wilson W."/>
            <person name="Wolfe G."/>
            <person name="Wurch L.L."/>
        </authorList>
    </citation>
    <scope>NUCLEOTIDE SEQUENCE</scope>
</reference>
<dbReference type="RefSeq" id="XP_005772263.1">
    <property type="nucleotide sequence ID" value="XM_005772206.1"/>
</dbReference>
<reference evidence="7" key="2">
    <citation type="submission" date="2024-10" db="UniProtKB">
        <authorList>
            <consortium name="EnsemblProtists"/>
        </authorList>
    </citation>
    <scope>IDENTIFICATION</scope>
</reference>
<dbReference type="PaxDb" id="2903-EOD13618"/>
<dbReference type="SUPFAM" id="SSF58014">
    <property type="entry name" value="Coiled-coil domain of nucleotide exchange factor GrpE"/>
    <property type="match status" value="1"/>
</dbReference>
<evidence type="ECO:0000256" key="1">
    <source>
        <dbReference type="ARBA" id="ARBA00004305"/>
    </source>
</evidence>
<dbReference type="GO" id="GO:0030150">
    <property type="term" value="P:protein import into mitochondrial matrix"/>
    <property type="evidence" value="ECO:0007669"/>
    <property type="project" value="TreeGrafter"/>
</dbReference>
<dbReference type="InterPro" id="IPR013805">
    <property type="entry name" value="GrpE_CC"/>
</dbReference>
<dbReference type="Gene3D" id="3.90.20.20">
    <property type="match status" value="1"/>
</dbReference>
<dbReference type="Gene3D" id="2.30.22.10">
    <property type="entry name" value="Head domain of nucleotide exchange factor GrpE"/>
    <property type="match status" value="1"/>
</dbReference>
<dbReference type="Proteomes" id="UP000013827">
    <property type="component" value="Unassembled WGS sequence"/>
</dbReference>
<name>A0A0D3J8J9_EMIH1</name>
<dbReference type="PANTHER" id="PTHR21237:SF23">
    <property type="entry name" value="GRPE PROTEIN HOMOLOG, MITOCHONDRIAL"/>
    <property type="match status" value="1"/>
</dbReference>
<organism evidence="7 8">
    <name type="scientific">Emiliania huxleyi (strain CCMP1516)</name>
    <dbReference type="NCBI Taxonomy" id="280463"/>
    <lineage>
        <taxon>Eukaryota</taxon>
        <taxon>Haptista</taxon>
        <taxon>Haptophyta</taxon>
        <taxon>Prymnesiophyceae</taxon>
        <taxon>Isochrysidales</taxon>
        <taxon>Noelaerhabdaceae</taxon>
        <taxon>Emiliania</taxon>
    </lineage>
</organism>
<evidence type="ECO:0000256" key="4">
    <source>
        <dbReference type="RuleBase" id="RU000640"/>
    </source>
</evidence>
<dbReference type="OMA" id="PHRHQAI"/>
<dbReference type="HAMAP" id="MF_01151">
    <property type="entry name" value="GrpE"/>
    <property type="match status" value="1"/>
</dbReference>
<dbReference type="GeneID" id="17265380"/>
<dbReference type="PROSITE" id="PS01071">
    <property type="entry name" value="GRPE"/>
    <property type="match status" value="1"/>
</dbReference>
<dbReference type="GO" id="GO:0001405">
    <property type="term" value="C:PAM complex, Tim23 associated import motor"/>
    <property type="evidence" value="ECO:0007669"/>
    <property type="project" value="TreeGrafter"/>
</dbReference>
<feature type="region of interest" description="Disordered" evidence="6">
    <location>
        <begin position="50"/>
        <end position="72"/>
    </location>
</feature>
<evidence type="ECO:0000313" key="7">
    <source>
        <dbReference type="EnsemblProtists" id="EOD19834"/>
    </source>
</evidence>
<proteinExistence type="inferred from homology"/>
<dbReference type="InterPro" id="IPR000740">
    <property type="entry name" value="GrpE"/>
</dbReference>
<evidence type="ECO:0000256" key="3">
    <source>
        <dbReference type="ARBA" id="ARBA00023186"/>
    </source>
</evidence>
<dbReference type="RefSeq" id="XP_005766047.1">
    <property type="nucleotide sequence ID" value="XM_005765990.1"/>
</dbReference>
<dbReference type="GO" id="GO:0051082">
    <property type="term" value="F:unfolded protein binding"/>
    <property type="evidence" value="ECO:0007669"/>
    <property type="project" value="TreeGrafter"/>
</dbReference>
<evidence type="ECO:0000313" key="8">
    <source>
        <dbReference type="Proteomes" id="UP000013827"/>
    </source>
</evidence>
<dbReference type="Pfam" id="PF01025">
    <property type="entry name" value="GrpE"/>
    <property type="match status" value="1"/>
</dbReference>
<evidence type="ECO:0000256" key="6">
    <source>
        <dbReference type="SAM" id="MobiDB-lite"/>
    </source>
</evidence>
<dbReference type="PANTHER" id="PTHR21237">
    <property type="entry name" value="GRPE PROTEIN"/>
    <property type="match status" value="1"/>
</dbReference>
<feature type="compositionally biased region" description="Low complexity" evidence="6">
    <location>
        <begin position="50"/>
        <end position="64"/>
    </location>
</feature>
<dbReference type="KEGG" id="ehx:EMIHUDRAFT_431117"/>
<dbReference type="EnsemblProtists" id="EOD13618">
    <property type="protein sequence ID" value="EOD13618"/>
    <property type="gene ID" value="EMIHUDRAFT_431117"/>
</dbReference>
<dbReference type="eggNOG" id="KOG3003">
    <property type="taxonomic scope" value="Eukaryota"/>
</dbReference>
<dbReference type="KEGG" id="ehx:EMIHUDRAFT_458661"/>
<dbReference type="GeneID" id="17259779"/>
<sequence>MLPLRRVLLARRLPLPSQSAEALMLARHRGAAGGWARTLCAKAEAKPEAAAEPAADAAEAEAAPGTSEGTDGDAARVAELEAQLSELDEQLKAKHDQVLRALAEADNARRRAAIDVENASKFSVGGFAKDLLDVADNLGRAADAVPAELRDSEEAPVLKNLYEGVVLVDTVLHKVFSKHGLTKIEPLGEKFDPNFHNAMFEAPDPTKEPGTVMHVASPGYVMHDRCLRAAGVGVVQKPA</sequence>
<dbReference type="InterPro" id="IPR009012">
    <property type="entry name" value="GrpE_head"/>
</dbReference>
<keyword evidence="3 4" id="KW-0143">Chaperone</keyword>
<accession>A0A0D3J8J9</accession>
<dbReference type="SUPFAM" id="SSF51064">
    <property type="entry name" value="Head domain of nucleotide exchange factor GrpE"/>
    <property type="match status" value="1"/>
</dbReference>
<keyword evidence="4" id="KW-0496">Mitochondrion</keyword>
<dbReference type="PRINTS" id="PR00773">
    <property type="entry name" value="GRPEPROTEIN"/>
</dbReference>
<protein>
    <recommendedName>
        <fullName evidence="4">GrpE protein homolog</fullName>
    </recommendedName>
</protein>
<dbReference type="FunFam" id="2.30.22.10:FF:000002">
    <property type="entry name" value="GrpE protein homolog"/>
    <property type="match status" value="1"/>
</dbReference>